<accession>A0A5B0SRI2</accession>
<evidence type="ECO:0000313" key="1">
    <source>
        <dbReference type="EMBL" id="KAA1140520.1"/>
    </source>
</evidence>
<protein>
    <recommendedName>
        <fullName evidence="3">Ribbon-helix-helix protein, CopG family</fullName>
    </recommendedName>
</protein>
<comment type="caution">
    <text evidence="1">The sequence shown here is derived from an EMBL/GenBank/DDBJ whole genome shotgun (WGS) entry which is preliminary data.</text>
</comment>
<dbReference type="Proteomes" id="UP000323297">
    <property type="component" value="Unassembled WGS sequence"/>
</dbReference>
<sequence length="116" mass="13035">MSDLKRAKQTQFRLSNSLDHALEKEADRRGVSKNELAKKFVIAALTDAGTSTFKSDTHIRHSASANYILIYLSVFFIMQQNPSLSEEQATQIANEFIFSKATSRVQALLQQLGIEE</sequence>
<dbReference type="EMBL" id="VTZD01000049">
    <property type="protein sequence ID" value="KAA1140520.1"/>
    <property type="molecule type" value="Genomic_DNA"/>
</dbReference>
<dbReference type="RefSeq" id="WP_127785465.1">
    <property type="nucleotide sequence ID" value="NZ_JBKGMH010000018.1"/>
</dbReference>
<organism evidence="1 2">
    <name type="scientific">Citrobacter portucalensis</name>
    <dbReference type="NCBI Taxonomy" id="1639133"/>
    <lineage>
        <taxon>Bacteria</taxon>
        <taxon>Pseudomonadati</taxon>
        <taxon>Pseudomonadota</taxon>
        <taxon>Gammaproteobacteria</taxon>
        <taxon>Enterobacterales</taxon>
        <taxon>Enterobacteriaceae</taxon>
        <taxon>Citrobacter</taxon>
        <taxon>Citrobacter freundii complex</taxon>
    </lineage>
</organism>
<reference evidence="1 2" key="1">
    <citation type="submission" date="2019-08" db="EMBL/GenBank/DDBJ databases">
        <title>Draft genome sequence of Citrobacter portucalensis strain isolated from green turtle.</title>
        <authorList>
            <person name="Fernandes M.R."/>
            <person name="Sellera F.P."/>
            <person name="Goldeberg D.W."/>
            <person name="Costa D.C."/>
            <person name="Lincopan N."/>
        </authorList>
    </citation>
    <scope>NUCLEOTIDE SEQUENCE [LARGE SCALE GENOMIC DNA]</scope>
    <source>
        <strain evidence="1 2">TV06</strain>
    </source>
</reference>
<evidence type="ECO:0008006" key="3">
    <source>
        <dbReference type="Google" id="ProtNLM"/>
    </source>
</evidence>
<gene>
    <name evidence="1" type="ORF">D3H66_24615</name>
</gene>
<name>A0A5B0SRI2_9ENTR</name>
<proteinExistence type="predicted"/>
<evidence type="ECO:0000313" key="2">
    <source>
        <dbReference type="Proteomes" id="UP000323297"/>
    </source>
</evidence>
<dbReference type="AlphaFoldDB" id="A0A5B0SRI2"/>